<dbReference type="Proteomes" id="UP000011124">
    <property type="component" value="Chromosome"/>
</dbReference>
<evidence type="ECO:0000256" key="3">
    <source>
        <dbReference type="ARBA" id="ARBA00023002"/>
    </source>
</evidence>
<dbReference type="EMBL" id="CP002637">
    <property type="protein sequence ID" value="AEB99888.1"/>
    <property type="molecule type" value="Genomic_DNA"/>
</dbReference>
<dbReference type="PANTHER" id="PTHR36925">
    <property type="entry name" value="COBALT-PRECORRIN-6A REDUCTASE"/>
    <property type="match status" value="1"/>
</dbReference>
<dbReference type="STRING" id="546271.Selsp_0924"/>
<dbReference type="EC" id="1.3.1.54" evidence="5"/>
<dbReference type="KEGG" id="ssg:Selsp_0924"/>
<protein>
    <submittedName>
        <fullName evidence="5">Precorrin-6A reductase</fullName>
        <ecNumber evidence="5">1.3.1.54</ecNumber>
    </submittedName>
    <submittedName>
        <fullName evidence="4">Precorrin-6x reductase</fullName>
    </submittedName>
</protein>
<keyword evidence="7" id="KW-1185">Reference proteome</keyword>
<dbReference type="PANTHER" id="PTHR36925:SF1">
    <property type="entry name" value="COBALT-PRECORRIN-6A REDUCTASE"/>
    <property type="match status" value="1"/>
</dbReference>
<dbReference type="GO" id="GO:0016994">
    <property type="term" value="F:precorrin-6A reductase activity"/>
    <property type="evidence" value="ECO:0007669"/>
    <property type="project" value="UniProtKB-EC"/>
</dbReference>
<dbReference type="NCBIfam" id="TIGR00715">
    <property type="entry name" value="precor6x_red"/>
    <property type="match status" value="1"/>
</dbReference>
<evidence type="ECO:0000313" key="7">
    <source>
        <dbReference type="Proteomes" id="UP000011124"/>
    </source>
</evidence>
<keyword evidence="3 5" id="KW-0560">Oxidoreductase</keyword>
<name>C9LWB0_SELS3</name>
<reference evidence="5 6" key="1">
    <citation type="submission" date="2009-09" db="EMBL/GenBank/DDBJ databases">
        <authorList>
            <person name="Weinstock G."/>
            <person name="Sodergren E."/>
            <person name="Clifton S."/>
            <person name="Fulton L."/>
            <person name="Fulton B."/>
            <person name="Courtney L."/>
            <person name="Fronick C."/>
            <person name="Harrison M."/>
            <person name="Strong C."/>
            <person name="Farmer C."/>
            <person name="Delahaunty K."/>
            <person name="Markovic C."/>
            <person name="Hall O."/>
            <person name="Minx P."/>
            <person name="Tomlinson C."/>
            <person name="Mitreva M."/>
            <person name="Nelson J."/>
            <person name="Hou S."/>
            <person name="Wollam A."/>
            <person name="Pepin K.H."/>
            <person name="Johnson M."/>
            <person name="Bhonagiri V."/>
            <person name="Nash W.E."/>
            <person name="Warren W."/>
            <person name="Chinwalla A."/>
            <person name="Mardis E.R."/>
            <person name="Wilson R.K."/>
        </authorList>
    </citation>
    <scope>NUCLEOTIDE SEQUENCE [LARGE SCALE GENOMIC DNA]</scope>
    <source>
        <strain evidence="5">ATCC 35185</strain>
        <strain evidence="6">ATCC 35185 / DSM 20758 / VPI D19B-28</strain>
    </source>
</reference>
<dbReference type="PROSITE" id="PS51014">
    <property type="entry name" value="COBK_CBIJ"/>
    <property type="match status" value="1"/>
</dbReference>
<dbReference type="Pfam" id="PF02571">
    <property type="entry name" value="CbiJ"/>
    <property type="match status" value="1"/>
</dbReference>
<dbReference type="OrthoDB" id="9780707at2"/>
<reference evidence="4 7" key="2">
    <citation type="submission" date="2011-04" db="EMBL/GenBank/DDBJ databases">
        <title>The complete genome of Selenomonas sputigena DSM 20758.</title>
        <authorList>
            <consortium name="US DOE Joint Genome Institute (JGI-PGF)"/>
            <person name="Lucas S."/>
            <person name="Copeland A."/>
            <person name="Lapidus A."/>
            <person name="Bruce D."/>
            <person name="Goodwin L."/>
            <person name="Pitluck S."/>
            <person name="Peters L."/>
            <person name="Kyrpides N."/>
            <person name="Mavromatis K."/>
            <person name="Ivanova N."/>
            <person name="Ovchinnikova G."/>
            <person name="Teshima H."/>
            <person name="Detter J.C."/>
            <person name="Tapia R."/>
            <person name="Han C."/>
            <person name="Land M."/>
            <person name="Hauser L."/>
            <person name="Markowitz V."/>
            <person name="Cheng J.-F."/>
            <person name="Hugenholtz P."/>
            <person name="Woyke T."/>
            <person name="Wu D."/>
            <person name="Gronow S."/>
            <person name="Wellnitz S."/>
            <person name="Schneider S."/>
            <person name="Klenk H.-P."/>
            <person name="Eisen J.A."/>
        </authorList>
    </citation>
    <scope>NUCLEOTIDE SEQUENCE [LARGE SCALE GENOMIC DNA]</scope>
    <source>
        <strain evidence="4">ATCC 35185</strain>
        <strain evidence="7">ATCC 35185 / DSM 20758 / VPI D19B-28</strain>
    </source>
</reference>
<dbReference type="GO" id="GO:0009236">
    <property type="term" value="P:cobalamin biosynthetic process"/>
    <property type="evidence" value="ECO:0007669"/>
    <property type="project" value="UniProtKB-UniPathway"/>
</dbReference>
<dbReference type="HOGENOM" id="CLU_068627_0_0_9"/>
<accession>C9LWB0</accession>
<dbReference type="UniPathway" id="UPA00148"/>
<evidence type="ECO:0000313" key="6">
    <source>
        <dbReference type="Proteomes" id="UP000003505"/>
    </source>
</evidence>
<proteinExistence type="predicted"/>
<organism evidence="5 6">
    <name type="scientific">Selenomonas sputigena (strain ATCC 35185 / DSM 20758 / CCUG 44933 / VPI D19B-28)</name>
    <dbReference type="NCBI Taxonomy" id="546271"/>
    <lineage>
        <taxon>Bacteria</taxon>
        <taxon>Bacillati</taxon>
        <taxon>Bacillota</taxon>
        <taxon>Negativicutes</taxon>
        <taxon>Selenomonadales</taxon>
        <taxon>Selenomonadaceae</taxon>
        <taxon>Selenomonas</taxon>
    </lineage>
</organism>
<comment type="pathway">
    <text evidence="1">Cofactor biosynthesis; adenosylcobalamin biosynthesis.</text>
</comment>
<dbReference type="InterPro" id="IPR036237">
    <property type="entry name" value="Xyl_isomerase-like_sf"/>
</dbReference>
<gene>
    <name evidence="5" type="primary">cobK</name>
    <name evidence="4" type="ordered locus">Selsp_0924</name>
    <name evidence="5" type="ORF">SELSPUOL_01764</name>
</gene>
<dbReference type="eggNOG" id="COG2099">
    <property type="taxonomic scope" value="Bacteria"/>
</dbReference>
<dbReference type="NCBIfam" id="NF005970">
    <property type="entry name" value="PRK08057.1-4"/>
    <property type="match status" value="1"/>
</dbReference>
<evidence type="ECO:0000256" key="2">
    <source>
        <dbReference type="ARBA" id="ARBA00022573"/>
    </source>
</evidence>
<sequence length="254" mass="27654">MIFVVAGTQDGRELAGFLLEKGQSVTASVVSRYGEELLSRYPGIVINDRPLDEAALAEYCRAHGVTVLVDASHPYAANISENAMRACRACGIPYIRYERQSAPLDYEKAHYVADYEEAAKVAADLGRNIFLTTGSHNLKAFTEAPALKKCVLTARVLPAPEVIEECTALGFRPSHIVALQGPFSEALNEELYKKYEADVVVTKNGGTVGGADTKFAAAMNLGLPLVIVERPRIAYDNMAQTFEEVLAFVHKAEK</sequence>
<dbReference type="AlphaFoldDB" id="C9LWB0"/>
<keyword evidence="2" id="KW-0169">Cobalamin biosynthesis</keyword>
<dbReference type="Proteomes" id="UP000003505">
    <property type="component" value="Unassembled WGS sequence"/>
</dbReference>
<dbReference type="EMBL" id="ACKP02000040">
    <property type="protein sequence ID" value="EEX76913.1"/>
    <property type="molecule type" value="Genomic_DNA"/>
</dbReference>
<dbReference type="SUPFAM" id="SSF51658">
    <property type="entry name" value="Xylose isomerase-like"/>
    <property type="match status" value="1"/>
</dbReference>
<evidence type="ECO:0000313" key="4">
    <source>
        <dbReference type="EMBL" id="AEB99888.1"/>
    </source>
</evidence>
<evidence type="ECO:0000256" key="1">
    <source>
        <dbReference type="ARBA" id="ARBA00004953"/>
    </source>
</evidence>
<dbReference type="RefSeq" id="WP_006193063.1">
    <property type="nucleotide sequence ID" value="NC_015437.1"/>
</dbReference>
<evidence type="ECO:0000313" key="5">
    <source>
        <dbReference type="EMBL" id="EEX76913.1"/>
    </source>
</evidence>
<dbReference type="InterPro" id="IPR003723">
    <property type="entry name" value="Precorrin-6x_reduct"/>
</dbReference>